<evidence type="ECO:0000256" key="3">
    <source>
        <dbReference type="ARBA" id="ARBA00022683"/>
    </source>
</evidence>
<dbReference type="SUPFAM" id="SSF55594">
    <property type="entry name" value="HPr-like"/>
    <property type="match status" value="1"/>
</dbReference>
<dbReference type="Pfam" id="PF00381">
    <property type="entry name" value="PTS-HPr"/>
    <property type="match status" value="1"/>
</dbReference>
<dbReference type="NCBIfam" id="TIGR01003">
    <property type="entry name" value="PTS_HPr_family"/>
    <property type="match status" value="1"/>
</dbReference>
<evidence type="ECO:0000259" key="4">
    <source>
        <dbReference type="PROSITE" id="PS51350"/>
    </source>
</evidence>
<dbReference type="Gene3D" id="3.30.1340.10">
    <property type="entry name" value="HPr-like"/>
    <property type="match status" value="1"/>
</dbReference>
<gene>
    <name evidence="5" type="ORF">E0485_21155</name>
</gene>
<keyword evidence="6" id="KW-1185">Reference proteome</keyword>
<dbReference type="PROSITE" id="PS51350">
    <property type="entry name" value="PTS_HPR_DOM"/>
    <property type="match status" value="1"/>
</dbReference>
<dbReference type="InterPro" id="IPR035895">
    <property type="entry name" value="HPr-like_sf"/>
</dbReference>
<evidence type="ECO:0000256" key="2">
    <source>
        <dbReference type="ARBA" id="ARBA00022490"/>
    </source>
</evidence>
<dbReference type="PROSITE" id="PS00589">
    <property type="entry name" value="PTS_HPR_SER"/>
    <property type="match status" value="1"/>
</dbReference>
<evidence type="ECO:0000256" key="1">
    <source>
        <dbReference type="ARBA" id="ARBA00004496"/>
    </source>
</evidence>
<dbReference type="EMBL" id="SKFG01000032">
    <property type="protein sequence ID" value="TCZ73418.1"/>
    <property type="molecule type" value="Genomic_DNA"/>
</dbReference>
<keyword evidence="2" id="KW-0963">Cytoplasm</keyword>
<sequence>MKQQTFTVNNPTGIHARPSGAILKKASVFSCKVELEKADGTKTSAKSMVGVLKLGLKQGDQVTVITDGDGEEEALQAVGEVIESVFE</sequence>
<evidence type="ECO:0000313" key="6">
    <source>
        <dbReference type="Proteomes" id="UP000295418"/>
    </source>
</evidence>
<feature type="domain" description="HPr" evidence="4">
    <location>
        <begin position="1"/>
        <end position="87"/>
    </location>
</feature>
<comment type="subcellular location">
    <subcellularLocation>
        <location evidence="1">Cytoplasm</location>
    </subcellularLocation>
</comment>
<dbReference type="GO" id="GO:0005737">
    <property type="term" value="C:cytoplasm"/>
    <property type="evidence" value="ECO:0007669"/>
    <property type="project" value="UniProtKB-SubCell"/>
</dbReference>
<proteinExistence type="predicted"/>
<name>A0A4R4E6S6_9BACL</name>
<dbReference type="AlphaFoldDB" id="A0A4R4E6S6"/>
<protein>
    <submittedName>
        <fullName evidence="5">HPr family phosphocarrier protein</fullName>
    </submittedName>
</protein>
<dbReference type="InterPro" id="IPR002114">
    <property type="entry name" value="PTS_HPr_Ser_P_site"/>
</dbReference>
<dbReference type="PRINTS" id="PR00107">
    <property type="entry name" value="PHOSPHOCPHPR"/>
</dbReference>
<dbReference type="InterPro" id="IPR000032">
    <property type="entry name" value="HPr-like"/>
</dbReference>
<dbReference type="PANTHER" id="PTHR33705:SF2">
    <property type="entry name" value="PHOSPHOCARRIER PROTEIN NPR"/>
    <property type="match status" value="1"/>
</dbReference>
<dbReference type="GO" id="GO:0009401">
    <property type="term" value="P:phosphoenolpyruvate-dependent sugar phosphotransferase system"/>
    <property type="evidence" value="ECO:0007669"/>
    <property type="project" value="UniProtKB-KW"/>
</dbReference>
<reference evidence="5 6" key="1">
    <citation type="submission" date="2019-03" db="EMBL/GenBank/DDBJ databases">
        <authorList>
            <person name="Kim M.K.M."/>
        </authorList>
    </citation>
    <scope>NUCLEOTIDE SEQUENCE [LARGE SCALE GENOMIC DNA]</scope>
    <source>
        <strain evidence="5 6">18JY21-1</strain>
    </source>
</reference>
<evidence type="ECO:0000313" key="5">
    <source>
        <dbReference type="EMBL" id="TCZ73418.1"/>
    </source>
</evidence>
<dbReference type="OrthoDB" id="9809047at2"/>
<comment type="caution">
    <text evidence="5">The sequence shown here is derived from an EMBL/GenBank/DDBJ whole genome shotgun (WGS) entry which is preliminary data.</text>
</comment>
<dbReference type="InterPro" id="IPR050399">
    <property type="entry name" value="HPr"/>
</dbReference>
<dbReference type="PANTHER" id="PTHR33705">
    <property type="entry name" value="PHOSPHOCARRIER PROTEIN HPR"/>
    <property type="match status" value="1"/>
</dbReference>
<accession>A0A4R4E6S6</accession>
<dbReference type="Proteomes" id="UP000295418">
    <property type="component" value="Unassembled WGS sequence"/>
</dbReference>
<keyword evidence="3" id="KW-0598">Phosphotransferase system</keyword>
<dbReference type="RefSeq" id="WP_132420065.1">
    <property type="nucleotide sequence ID" value="NZ_SKFG01000032.1"/>
</dbReference>
<organism evidence="5 6">
    <name type="scientific">Paenibacillus albiflavus</name>
    <dbReference type="NCBI Taxonomy" id="2545760"/>
    <lineage>
        <taxon>Bacteria</taxon>
        <taxon>Bacillati</taxon>
        <taxon>Bacillota</taxon>
        <taxon>Bacilli</taxon>
        <taxon>Bacillales</taxon>
        <taxon>Paenibacillaceae</taxon>
        <taxon>Paenibacillus</taxon>
    </lineage>
</organism>
<dbReference type="CDD" id="cd00367">
    <property type="entry name" value="PTS-HPr_like"/>
    <property type="match status" value="1"/>
</dbReference>